<feature type="transmembrane region" description="Helical" evidence="8">
    <location>
        <begin position="107"/>
        <end position="127"/>
    </location>
</feature>
<dbReference type="InterPro" id="IPR003660">
    <property type="entry name" value="HAMP_dom"/>
</dbReference>
<dbReference type="Gene3D" id="1.10.287.950">
    <property type="entry name" value="Methyl-accepting chemotaxis protein"/>
    <property type="match status" value="1"/>
</dbReference>
<keyword evidence="4 6" id="KW-0807">Transducer</keyword>
<name>A0ABX4E8Q3_9BACI</name>
<evidence type="ECO:0000259" key="9">
    <source>
        <dbReference type="PROSITE" id="PS50111"/>
    </source>
</evidence>
<dbReference type="PROSITE" id="PS50885">
    <property type="entry name" value="HAMP"/>
    <property type="match status" value="1"/>
</dbReference>
<evidence type="ECO:0000256" key="2">
    <source>
        <dbReference type="ARBA" id="ARBA00022475"/>
    </source>
</evidence>
<feature type="compositionally biased region" description="Acidic residues" evidence="7">
    <location>
        <begin position="492"/>
        <end position="512"/>
    </location>
</feature>
<dbReference type="InterPro" id="IPR004089">
    <property type="entry name" value="MCPsignal_dom"/>
</dbReference>
<dbReference type="CDD" id="cd06225">
    <property type="entry name" value="HAMP"/>
    <property type="match status" value="1"/>
</dbReference>
<evidence type="ECO:0000256" key="7">
    <source>
        <dbReference type="SAM" id="MobiDB-lite"/>
    </source>
</evidence>
<feature type="transmembrane region" description="Helical" evidence="8">
    <location>
        <begin position="38"/>
        <end position="63"/>
    </location>
</feature>
<comment type="caution">
    <text evidence="11">The sequence shown here is derived from an EMBL/GenBank/DDBJ whole genome shotgun (WGS) entry which is preliminary data.</text>
</comment>
<evidence type="ECO:0000313" key="11">
    <source>
        <dbReference type="EMBL" id="OXS78093.1"/>
    </source>
</evidence>
<keyword evidence="8" id="KW-0812">Transmembrane</keyword>
<evidence type="ECO:0000256" key="1">
    <source>
        <dbReference type="ARBA" id="ARBA00004236"/>
    </source>
</evidence>
<organism evidence="11 12">
    <name type="scientific">Domibacillus enclensis</name>
    <dbReference type="NCBI Taxonomy" id="1017273"/>
    <lineage>
        <taxon>Bacteria</taxon>
        <taxon>Bacillati</taxon>
        <taxon>Bacillota</taxon>
        <taxon>Bacilli</taxon>
        <taxon>Bacillales</taxon>
        <taxon>Bacillaceae</taxon>
        <taxon>Domibacillus</taxon>
    </lineage>
</organism>
<dbReference type="Gene3D" id="6.10.340.10">
    <property type="match status" value="1"/>
</dbReference>
<gene>
    <name evidence="11" type="ORF">B1B05_10880</name>
</gene>
<feature type="domain" description="HAMP" evidence="10">
    <location>
        <begin position="130"/>
        <end position="183"/>
    </location>
</feature>
<keyword evidence="12" id="KW-1185">Reference proteome</keyword>
<evidence type="ECO:0000313" key="12">
    <source>
        <dbReference type="Proteomes" id="UP000215545"/>
    </source>
</evidence>
<dbReference type="PANTHER" id="PTHR32089:SF112">
    <property type="entry name" value="LYSOZYME-LIKE PROTEIN-RELATED"/>
    <property type="match status" value="1"/>
</dbReference>
<dbReference type="Pfam" id="PF00672">
    <property type="entry name" value="HAMP"/>
    <property type="match status" value="1"/>
</dbReference>
<dbReference type="PROSITE" id="PS50111">
    <property type="entry name" value="CHEMOTAXIS_TRANSDUC_2"/>
    <property type="match status" value="1"/>
</dbReference>
<accession>A0ABX4E8Q3</accession>
<evidence type="ECO:0000256" key="5">
    <source>
        <dbReference type="ARBA" id="ARBA00029447"/>
    </source>
</evidence>
<dbReference type="EMBL" id="MWSK01000004">
    <property type="protein sequence ID" value="OXS78093.1"/>
    <property type="molecule type" value="Genomic_DNA"/>
</dbReference>
<dbReference type="PANTHER" id="PTHR32089">
    <property type="entry name" value="METHYL-ACCEPTING CHEMOTAXIS PROTEIN MCPB"/>
    <property type="match status" value="1"/>
</dbReference>
<sequence>MKIYRFLMPDNSIIGCMNYSIFLTFKGVSSMKSLRKKLLISFGVLIALAILNSAVSFVSISILNQNTENLLSETLPQLLDNEDISAENAQQITAESESVIALGQRSMAISLVLAILSLIVGLLLAMGSARSITRPLKQVGIRMKEMAAGRIHAEPLNTTSKDEIGQLVSAANELNGQLYEMLGNMKGISGKVEVESSSLHSQSERVQQETAQVAAMMQQMSAGAEEQARSAATLTEMFGKFVEDISIAAMSGEEVKQGAADMVSLTVEGEKEMKNSVDQMNTIYQNMTNALEKVKGLDDRMKDITELVSIIKQVAEQTNLLALNAAIEAARAGEHGRGFAIVADEVRKLAEQVAQSITGINDIIASVQQESTEAVSTLESGYELVSQGSSQITGTGEKFSDMKERISQVSTNITSISDSLYVVMDHTVKVNQAIANIAAVSQESAAGIEEAAASVQETNQSVDAISHIASQLDQHSNELGGYIDQFQTEADQAAEDIQEKEDPQAEENESTR</sequence>
<reference evidence="12" key="1">
    <citation type="submission" date="2017-03" db="EMBL/GenBank/DDBJ databases">
        <title>Bacillus sp. V-88(T) DSM27956, whole genome shotgun sequencing project.</title>
        <authorList>
            <person name="Dastager S.G."/>
            <person name="Neurgaonkar P.S."/>
            <person name="Dharne M.S."/>
        </authorList>
    </citation>
    <scope>NUCLEOTIDE SEQUENCE [LARGE SCALE GENOMIC DNA]</scope>
    <source>
        <strain evidence="12">DSM 25145</strain>
    </source>
</reference>
<feature type="region of interest" description="Disordered" evidence="7">
    <location>
        <begin position="479"/>
        <end position="512"/>
    </location>
</feature>
<dbReference type="Proteomes" id="UP000215545">
    <property type="component" value="Unassembled WGS sequence"/>
</dbReference>
<proteinExistence type="inferred from homology"/>
<evidence type="ECO:0000256" key="3">
    <source>
        <dbReference type="ARBA" id="ARBA00023136"/>
    </source>
</evidence>
<keyword evidence="2" id="KW-1003">Cell membrane</keyword>
<comment type="subcellular location">
    <subcellularLocation>
        <location evidence="1">Cell membrane</location>
    </subcellularLocation>
</comment>
<dbReference type="Pfam" id="PF00015">
    <property type="entry name" value="MCPsignal"/>
    <property type="match status" value="1"/>
</dbReference>
<keyword evidence="3 8" id="KW-0472">Membrane</keyword>
<evidence type="ECO:0000259" key="10">
    <source>
        <dbReference type="PROSITE" id="PS50885"/>
    </source>
</evidence>
<comment type="similarity">
    <text evidence="5">Belongs to the methyl-accepting chemotaxis (MCP) protein family.</text>
</comment>
<dbReference type="SUPFAM" id="SSF58104">
    <property type="entry name" value="Methyl-accepting chemotaxis protein (MCP) signaling domain"/>
    <property type="match status" value="1"/>
</dbReference>
<evidence type="ECO:0008006" key="13">
    <source>
        <dbReference type="Google" id="ProtNLM"/>
    </source>
</evidence>
<evidence type="ECO:0000256" key="4">
    <source>
        <dbReference type="ARBA" id="ARBA00023224"/>
    </source>
</evidence>
<feature type="domain" description="Methyl-accepting transducer" evidence="9">
    <location>
        <begin position="202"/>
        <end position="459"/>
    </location>
</feature>
<evidence type="ECO:0000256" key="6">
    <source>
        <dbReference type="PROSITE-ProRule" id="PRU00284"/>
    </source>
</evidence>
<keyword evidence="8" id="KW-1133">Transmembrane helix</keyword>
<dbReference type="SMART" id="SM00304">
    <property type="entry name" value="HAMP"/>
    <property type="match status" value="1"/>
</dbReference>
<dbReference type="SMART" id="SM00283">
    <property type="entry name" value="MA"/>
    <property type="match status" value="1"/>
</dbReference>
<protein>
    <recommendedName>
        <fullName evidence="13">Methyl-accepting chemotaxis protein</fullName>
    </recommendedName>
</protein>
<evidence type="ECO:0000256" key="8">
    <source>
        <dbReference type="SAM" id="Phobius"/>
    </source>
</evidence>